<dbReference type="EMBL" id="QCXX01000003">
    <property type="protein sequence ID" value="PUV24023.1"/>
    <property type="molecule type" value="Genomic_DNA"/>
</dbReference>
<keyword evidence="5" id="KW-0998">Cell outer membrane</keyword>
<feature type="domain" description="SusD-like N-terminal" evidence="7">
    <location>
        <begin position="20"/>
        <end position="228"/>
    </location>
</feature>
<dbReference type="InterPro" id="IPR012944">
    <property type="entry name" value="SusD_RagB_dom"/>
</dbReference>
<dbReference type="Pfam" id="PF07980">
    <property type="entry name" value="SusD_RagB"/>
    <property type="match status" value="1"/>
</dbReference>
<evidence type="ECO:0000313" key="9">
    <source>
        <dbReference type="Proteomes" id="UP000250831"/>
    </source>
</evidence>
<dbReference type="AlphaFoldDB" id="A0A363NTG0"/>
<dbReference type="SUPFAM" id="SSF48452">
    <property type="entry name" value="TPR-like"/>
    <property type="match status" value="1"/>
</dbReference>
<accession>A0A363NTG0</accession>
<dbReference type="InterPro" id="IPR011990">
    <property type="entry name" value="TPR-like_helical_dom_sf"/>
</dbReference>
<feature type="domain" description="RagB/SusD" evidence="6">
    <location>
        <begin position="364"/>
        <end position="480"/>
    </location>
</feature>
<keyword evidence="3" id="KW-0732">Signal</keyword>
<dbReference type="RefSeq" id="WP_108633951.1">
    <property type="nucleotide sequence ID" value="NZ_QCXX01000003.1"/>
</dbReference>
<evidence type="ECO:0000256" key="2">
    <source>
        <dbReference type="ARBA" id="ARBA00006275"/>
    </source>
</evidence>
<dbReference type="Proteomes" id="UP000250831">
    <property type="component" value="Unassembled WGS sequence"/>
</dbReference>
<dbReference type="OrthoDB" id="629561at2"/>
<dbReference type="Gene3D" id="1.25.40.390">
    <property type="match status" value="1"/>
</dbReference>
<comment type="caution">
    <text evidence="8">The sequence shown here is derived from an EMBL/GenBank/DDBJ whole genome shotgun (WGS) entry which is preliminary data.</text>
</comment>
<dbReference type="Pfam" id="PF14322">
    <property type="entry name" value="SusD-like_3"/>
    <property type="match status" value="1"/>
</dbReference>
<comment type="similarity">
    <text evidence="2">Belongs to the SusD family.</text>
</comment>
<evidence type="ECO:0000256" key="1">
    <source>
        <dbReference type="ARBA" id="ARBA00004442"/>
    </source>
</evidence>
<proteinExistence type="inferred from homology"/>
<evidence type="ECO:0000259" key="7">
    <source>
        <dbReference type="Pfam" id="PF14322"/>
    </source>
</evidence>
<evidence type="ECO:0000313" key="8">
    <source>
        <dbReference type="EMBL" id="PUV24023.1"/>
    </source>
</evidence>
<evidence type="ECO:0000256" key="5">
    <source>
        <dbReference type="ARBA" id="ARBA00023237"/>
    </source>
</evidence>
<keyword evidence="9" id="KW-1185">Reference proteome</keyword>
<keyword evidence="4" id="KW-0472">Membrane</keyword>
<dbReference type="InterPro" id="IPR033985">
    <property type="entry name" value="SusD-like_N"/>
</dbReference>
<reference evidence="8 9" key="1">
    <citation type="submission" date="2018-04" db="EMBL/GenBank/DDBJ databases">
        <title>Sphingobacterium sp. M46 Genome.</title>
        <authorList>
            <person name="Cheng J."/>
            <person name="Li Y."/>
        </authorList>
    </citation>
    <scope>NUCLEOTIDE SEQUENCE [LARGE SCALE GENOMIC DNA]</scope>
    <source>
        <strain evidence="8 9">M46</strain>
    </source>
</reference>
<gene>
    <name evidence="8" type="ORF">DCO56_11650</name>
</gene>
<evidence type="ECO:0000256" key="3">
    <source>
        <dbReference type="ARBA" id="ARBA00022729"/>
    </source>
</evidence>
<protein>
    <submittedName>
        <fullName evidence="8">RagB/SusD family nutrient uptake outer membrane protein</fullName>
    </submittedName>
</protein>
<evidence type="ECO:0000256" key="4">
    <source>
        <dbReference type="ARBA" id="ARBA00023136"/>
    </source>
</evidence>
<organism evidence="8 9">
    <name type="scientific">Sphingobacterium athyrii</name>
    <dbReference type="NCBI Taxonomy" id="2152717"/>
    <lineage>
        <taxon>Bacteria</taxon>
        <taxon>Pseudomonadati</taxon>
        <taxon>Bacteroidota</taxon>
        <taxon>Sphingobacteriia</taxon>
        <taxon>Sphingobacteriales</taxon>
        <taxon>Sphingobacteriaceae</taxon>
        <taxon>Sphingobacterium</taxon>
    </lineage>
</organism>
<sequence length="482" mass="54828">MKKIYIGLLFGLLTLNSCNKYLDIKPKGFTIPEALNDYKLLLNDQSLVRASPVYPNYLADNLQSGDPQDVQSAASFDYYDYVKKQLYSLAHGAIFEDGQYDPYWETAYSHIFTYNVIINNVLTSSDGSEAEKKRIWAEAKIGRAFEYLSLVNIYAAHYNPASADKDLGVPLVLQEDINQKYERVSVQVIYDQVLKDLNEALPNLSTTQSNKFQAVRFVGYSFLSRVYLYQGKFKEALENVKQALANNRNLIDYSLYTNKDKTTWGRVCLKTDNTVQFPDSRTNIEAVWSRLGTSSLGTQNAEFYASKELIDTYAKDLPAGANDKRYELFFCRDQASFGPNLVKFPGRVLYAPYVEFSTGFNTPELFLIAAEAAARSGNTVEALDFLNTLRNSRIENNRALTTSDPKVVLQLVLEERRREMPFTASDRLIDLKRLVIADNYKKSIKHPLADKVFEMESTDLRMVLPVPPKVLSLNPGIPQYER</sequence>
<comment type="subcellular location">
    <subcellularLocation>
        <location evidence="1">Cell outer membrane</location>
    </subcellularLocation>
</comment>
<dbReference type="GO" id="GO:0009279">
    <property type="term" value="C:cell outer membrane"/>
    <property type="evidence" value="ECO:0007669"/>
    <property type="project" value="UniProtKB-SubCell"/>
</dbReference>
<name>A0A363NTG0_9SPHI</name>
<evidence type="ECO:0000259" key="6">
    <source>
        <dbReference type="Pfam" id="PF07980"/>
    </source>
</evidence>